<dbReference type="Proteomes" id="UP000749040">
    <property type="component" value="Unassembled WGS sequence"/>
</dbReference>
<dbReference type="EMBL" id="JADKYB010000025">
    <property type="protein sequence ID" value="MBM9509388.1"/>
    <property type="molecule type" value="Genomic_DNA"/>
</dbReference>
<keyword evidence="2" id="KW-1185">Reference proteome</keyword>
<proteinExistence type="predicted"/>
<reference evidence="1 2" key="1">
    <citation type="submission" date="2021-01" db="EMBL/GenBank/DDBJ databases">
        <title>Streptomyces acididurans sp. nov., isolated from a peat swamp forest soil.</title>
        <authorList>
            <person name="Chantavorakit T."/>
            <person name="Duangmal K."/>
        </authorList>
    </citation>
    <scope>NUCLEOTIDE SEQUENCE [LARGE SCALE GENOMIC DNA]</scope>
    <source>
        <strain evidence="1 2">KK5PA1</strain>
    </source>
</reference>
<organism evidence="1 2">
    <name type="scientific">Actinacidiphila acididurans</name>
    <dbReference type="NCBI Taxonomy" id="2784346"/>
    <lineage>
        <taxon>Bacteria</taxon>
        <taxon>Bacillati</taxon>
        <taxon>Actinomycetota</taxon>
        <taxon>Actinomycetes</taxon>
        <taxon>Kitasatosporales</taxon>
        <taxon>Streptomycetaceae</taxon>
        <taxon>Actinacidiphila</taxon>
    </lineage>
</organism>
<protein>
    <submittedName>
        <fullName evidence="1">Zinc-ribbon domain-containing protein</fullName>
    </submittedName>
</protein>
<accession>A0ABS2U1B2</accession>
<name>A0ABS2U1B2_9ACTN</name>
<comment type="caution">
    <text evidence="1">The sequence shown here is derived from an EMBL/GenBank/DDBJ whole genome shotgun (WGS) entry which is preliminary data.</text>
</comment>
<sequence length="57" mass="6567">MNLFRLFRGRRPGWPAGLPPTVRPDGPPRFHCPKCRRPVEDDEVDCAECGTRLIVDY</sequence>
<evidence type="ECO:0000313" key="1">
    <source>
        <dbReference type="EMBL" id="MBM9509388.1"/>
    </source>
</evidence>
<gene>
    <name evidence="1" type="ORF">ITX44_33550</name>
</gene>
<dbReference type="RefSeq" id="WP_205362365.1">
    <property type="nucleotide sequence ID" value="NZ_JADKYB010000025.1"/>
</dbReference>
<evidence type="ECO:0000313" key="2">
    <source>
        <dbReference type="Proteomes" id="UP000749040"/>
    </source>
</evidence>